<feature type="transmembrane region" description="Helical" evidence="2">
    <location>
        <begin position="12"/>
        <end position="29"/>
    </location>
</feature>
<dbReference type="SUPFAM" id="SSF141868">
    <property type="entry name" value="EAL domain-like"/>
    <property type="match status" value="1"/>
</dbReference>
<feature type="domain" description="GGDEF" evidence="6">
    <location>
        <begin position="418"/>
        <end position="551"/>
    </location>
</feature>
<accession>A0A6J4PPB4</accession>
<dbReference type="InterPro" id="IPR029787">
    <property type="entry name" value="Nucleotide_cyclase"/>
</dbReference>
<gene>
    <name evidence="7" type="ORF">AVDCRST_MAG74-3321</name>
</gene>
<keyword evidence="1" id="KW-0175">Coiled coil</keyword>
<dbReference type="AlphaFoldDB" id="A0A6J4PPB4"/>
<dbReference type="PANTHER" id="PTHR44757:SF2">
    <property type="entry name" value="BIOFILM ARCHITECTURE MAINTENANCE PROTEIN MBAA"/>
    <property type="match status" value="1"/>
</dbReference>
<evidence type="ECO:0000259" key="4">
    <source>
        <dbReference type="PROSITE" id="PS50113"/>
    </source>
</evidence>
<feature type="transmembrane region" description="Helical" evidence="2">
    <location>
        <begin position="36"/>
        <end position="54"/>
    </location>
</feature>
<dbReference type="InterPro" id="IPR052155">
    <property type="entry name" value="Biofilm_reg_signaling"/>
</dbReference>
<organism evidence="7">
    <name type="scientific">uncultured Pyrinomonadaceae bacterium</name>
    <dbReference type="NCBI Taxonomy" id="2283094"/>
    <lineage>
        <taxon>Bacteria</taxon>
        <taxon>Pseudomonadati</taxon>
        <taxon>Acidobacteriota</taxon>
        <taxon>Blastocatellia</taxon>
        <taxon>Blastocatellales</taxon>
        <taxon>Pyrinomonadaceae</taxon>
        <taxon>environmental samples</taxon>
    </lineage>
</organism>
<dbReference type="FunFam" id="3.30.70.270:FF:000001">
    <property type="entry name" value="Diguanylate cyclase domain protein"/>
    <property type="match status" value="1"/>
</dbReference>
<dbReference type="SUPFAM" id="SSF55073">
    <property type="entry name" value="Nucleotide cyclase"/>
    <property type="match status" value="1"/>
</dbReference>
<evidence type="ECO:0000313" key="7">
    <source>
        <dbReference type="EMBL" id="CAA9422135.1"/>
    </source>
</evidence>
<dbReference type="SMART" id="SM00267">
    <property type="entry name" value="GGDEF"/>
    <property type="match status" value="1"/>
</dbReference>
<dbReference type="InterPro" id="IPR013655">
    <property type="entry name" value="PAS_fold_3"/>
</dbReference>
<dbReference type="PROSITE" id="PS50112">
    <property type="entry name" value="PAS"/>
    <property type="match status" value="1"/>
</dbReference>
<dbReference type="PROSITE" id="PS50113">
    <property type="entry name" value="PAC"/>
    <property type="match status" value="1"/>
</dbReference>
<dbReference type="PROSITE" id="PS50883">
    <property type="entry name" value="EAL"/>
    <property type="match status" value="1"/>
</dbReference>
<evidence type="ECO:0000259" key="5">
    <source>
        <dbReference type="PROSITE" id="PS50883"/>
    </source>
</evidence>
<dbReference type="Gene3D" id="3.20.20.450">
    <property type="entry name" value="EAL domain"/>
    <property type="match status" value="1"/>
</dbReference>
<feature type="domain" description="PAC" evidence="4">
    <location>
        <begin position="333"/>
        <end position="385"/>
    </location>
</feature>
<dbReference type="NCBIfam" id="TIGR00229">
    <property type="entry name" value="sensory_box"/>
    <property type="match status" value="1"/>
</dbReference>
<dbReference type="EMBL" id="CADCUR010000275">
    <property type="protein sequence ID" value="CAA9422135.1"/>
    <property type="molecule type" value="Genomic_DNA"/>
</dbReference>
<dbReference type="InterPro" id="IPR035965">
    <property type="entry name" value="PAS-like_dom_sf"/>
</dbReference>
<dbReference type="Gene3D" id="3.30.70.270">
    <property type="match status" value="1"/>
</dbReference>
<dbReference type="NCBIfam" id="TIGR00254">
    <property type="entry name" value="GGDEF"/>
    <property type="match status" value="1"/>
</dbReference>
<feature type="domain" description="EAL" evidence="5">
    <location>
        <begin position="560"/>
        <end position="816"/>
    </location>
</feature>
<keyword evidence="2" id="KW-0472">Membrane</keyword>
<dbReference type="Pfam" id="PF00990">
    <property type="entry name" value="GGDEF"/>
    <property type="match status" value="1"/>
</dbReference>
<dbReference type="InterPro" id="IPR043128">
    <property type="entry name" value="Rev_trsase/Diguanyl_cyclase"/>
</dbReference>
<evidence type="ECO:0000259" key="3">
    <source>
        <dbReference type="PROSITE" id="PS50112"/>
    </source>
</evidence>
<feature type="transmembrane region" description="Helical" evidence="2">
    <location>
        <begin position="205"/>
        <end position="225"/>
    </location>
</feature>
<evidence type="ECO:0000259" key="6">
    <source>
        <dbReference type="PROSITE" id="PS50887"/>
    </source>
</evidence>
<feature type="transmembrane region" description="Helical" evidence="2">
    <location>
        <begin position="143"/>
        <end position="168"/>
    </location>
</feature>
<dbReference type="InterPro" id="IPR000014">
    <property type="entry name" value="PAS"/>
</dbReference>
<feature type="transmembrane region" description="Helical" evidence="2">
    <location>
        <begin position="104"/>
        <end position="123"/>
    </location>
</feature>
<name>A0A6J4PPB4_9BACT</name>
<feature type="coiled-coil region" evidence="1">
    <location>
        <begin position="225"/>
        <end position="259"/>
    </location>
</feature>
<dbReference type="InterPro" id="IPR001633">
    <property type="entry name" value="EAL_dom"/>
</dbReference>
<dbReference type="Gene3D" id="3.30.450.20">
    <property type="entry name" value="PAS domain"/>
    <property type="match status" value="1"/>
</dbReference>
<keyword evidence="2" id="KW-0812">Transmembrane</keyword>
<dbReference type="InterPro" id="IPR000700">
    <property type="entry name" value="PAS-assoc_C"/>
</dbReference>
<evidence type="ECO:0000256" key="1">
    <source>
        <dbReference type="SAM" id="Coils"/>
    </source>
</evidence>
<dbReference type="SUPFAM" id="SSF55785">
    <property type="entry name" value="PYP-like sensor domain (PAS domain)"/>
    <property type="match status" value="1"/>
</dbReference>
<sequence>MNTPLKTKIYMLSVLIVGFVSLVTAVYHLPFEKLDFYFLILFCFTIGFGSRVTLEIPRFKSHIAVSDTFIFLALLLYGGKIAIVLAAVEAFCSSWRFCNKKITVFFNVAAMAFSTTLVVVVLKSFGLYSDIQAETYADNFNNFFVTLSVMALTQFLSNTALAAVYGALKSEKPFWETWKTKYAWTFITYFVGAVSAGALVKATGYIGFGVVIATFPIIFFIYLTYRMYMRNVEMATSQAEQAESNARVLERQAVALRESEERFRSAFDYAPIGIALVSPDGRWLKVNRALTEILGYTEAEFLAADFQSMLFKEDLGGTLVKLHELLTGKILTCQLEQRYVHKTGKTVWACWSVSTASEVNEKRPSLIFQIQDITDKKSAEEKLQHEATHDALTGLPNRACFMTRLAKALDKAQSNPLYKVSVLFIDLDRFKVVNDSLGHLVGDQLLIGISDRLRECLRPNDIVARLGGDEFTILVEGRYETSEVVGIAERLREKFVQPFDLSGHEIYSSASIGILHASEKHLAPEDVMRDADTAMYQAKRAGKARHEVFNEKMHEAVKKALQLETDLRRAIERDELSVFYQPIHSLENGELQGFEALARWQHREFGVLSPDKFIPLAEEINLIDRLGEQILRKACSQMRFLKDAAFADSPLTLSVNLSCKQFAQKNLVSKIKQILDETEFSPSRLKLEITETVFFEHREKAVEMLAQLSDFGIEMYIDDFGTGYSNLSYLMQLPISTLKIDGSFISPITEDGKNTEIVETIVLLARNLGMKVIAEGVETEAQVEQLKKLNCEGAQGFYFSRPMNYEDLREFLNEKTGISSTALESRFEDVSVLMRIQ</sequence>
<dbReference type="PROSITE" id="PS50887">
    <property type="entry name" value="GGDEF"/>
    <property type="match status" value="1"/>
</dbReference>
<dbReference type="CDD" id="cd01948">
    <property type="entry name" value="EAL"/>
    <property type="match status" value="1"/>
</dbReference>
<proteinExistence type="predicted"/>
<dbReference type="SMART" id="SM00052">
    <property type="entry name" value="EAL"/>
    <property type="match status" value="1"/>
</dbReference>
<reference evidence="7" key="1">
    <citation type="submission" date="2020-02" db="EMBL/GenBank/DDBJ databases">
        <authorList>
            <person name="Meier V. D."/>
        </authorList>
    </citation>
    <scope>NUCLEOTIDE SEQUENCE</scope>
    <source>
        <strain evidence="7">AVDCRST_MAG74</strain>
    </source>
</reference>
<feature type="transmembrane region" description="Helical" evidence="2">
    <location>
        <begin position="180"/>
        <end position="199"/>
    </location>
</feature>
<dbReference type="Pfam" id="PF08447">
    <property type="entry name" value="PAS_3"/>
    <property type="match status" value="1"/>
</dbReference>
<dbReference type="InterPro" id="IPR000160">
    <property type="entry name" value="GGDEF_dom"/>
</dbReference>
<feature type="domain" description="PAS" evidence="3">
    <location>
        <begin position="259"/>
        <end position="329"/>
    </location>
</feature>
<dbReference type="CDD" id="cd00130">
    <property type="entry name" value="PAS"/>
    <property type="match status" value="1"/>
</dbReference>
<feature type="transmembrane region" description="Helical" evidence="2">
    <location>
        <begin position="69"/>
        <end position="92"/>
    </location>
</feature>
<dbReference type="InterPro" id="IPR035919">
    <property type="entry name" value="EAL_sf"/>
</dbReference>
<dbReference type="Pfam" id="PF00563">
    <property type="entry name" value="EAL"/>
    <property type="match status" value="1"/>
</dbReference>
<protein>
    <submittedName>
        <fullName evidence="7">Diguanylate cyclase/phosphodiesterase (GGDEF &amp; EAL domains) with PAS/PAC sensor(S)</fullName>
    </submittedName>
</protein>
<dbReference type="SMART" id="SM00091">
    <property type="entry name" value="PAS"/>
    <property type="match status" value="1"/>
</dbReference>
<dbReference type="PANTHER" id="PTHR44757">
    <property type="entry name" value="DIGUANYLATE CYCLASE DGCP"/>
    <property type="match status" value="1"/>
</dbReference>
<keyword evidence="2" id="KW-1133">Transmembrane helix</keyword>
<dbReference type="CDD" id="cd01949">
    <property type="entry name" value="GGDEF"/>
    <property type="match status" value="1"/>
</dbReference>
<evidence type="ECO:0000256" key="2">
    <source>
        <dbReference type="SAM" id="Phobius"/>
    </source>
</evidence>
<dbReference type="GO" id="GO:0003824">
    <property type="term" value="F:catalytic activity"/>
    <property type="evidence" value="ECO:0007669"/>
    <property type="project" value="UniProtKB-ARBA"/>
</dbReference>